<dbReference type="InterPro" id="IPR050452">
    <property type="entry name" value="Metacaspase"/>
</dbReference>
<dbReference type="PANTHER" id="PTHR48104">
    <property type="entry name" value="METACASPASE-4"/>
    <property type="match status" value="1"/>
</dbReference>
<feature type="compositionally biased region" description="Polar residues" evidence="2">
    <location>
        <begin position="475"/>
        <end position="487"/>
    </location>
</feature>
<gene>
    <name evidence="4" type="ORF">AAF712_012976</name>
</gene>
<evidence type="ECO:0000256" key="2">
    <source>
        <dbReference type="SAM" id="MobiDB-lite"/>
    </source>
</evidence>
<feature type="region of interest" description="Disordered" evidence="2">
    <location>
        <begin position="450"/>
        <end position="499"/>
    </location>
</feature>
<comment type="similarity">
    <text evidence="1">Belongs to the peptidase C14B family.</text>
</comment>
<feature type="compositionally biased region" description="Basic residues" evidence="2">
    <location>
        <begin position="452"/>
        <end position="465"/>
    </location>
</feature>
<dbReference type="InterPro" id="IPR011600">
    <property type="entry name" value="Pept_C14_caspase"/>
</dbReference>
<dbReference type="Proteomes" id="UP001437256">
    <property type="component" value="Unassembled WGS sequence"/>
</dbReference>
<sequence>MGIIRDYQPQPQDNILPLEEAAEDLRKPKKRALLVGVEYMTDMTLGKELVLEGSHKDVAAMKNLLIEKYDYNPNDIVVLIDTMDPNQKRPTRDNLIAEMKDLVRGAASGDRFFLHYSGHATQVPNKDKKEEDDMDECIVPCDSTLEHPNLIKDDLMREILVDKLPAGSHLVAIFDACHSASLLDLKHFRCNRVYVPWKSKGRRRSNSRWLPNVRHDAALINTQIIRRRTRRTSKNIVRTRRMTVNRAPCLPSQEEEQLVPPAPASHGTERPQEQPSFQPTCHALPPSRPQRPVIKTEGISLFTKQSTSSKSNTKGRRRRSKTLYQSSSPNFFGDYYPGQSDIICESPVEEFCTGNCRETPSPIVGRRPTLESANNPVSVESPLEQLANVMSLGSCEDSQLTWEDAEGHSMTQMVVDLLSRDPHPTLSDFMIKLSHTMHDRYLHMHRVNKEYKQRKKRWRSKKSRKASPEGDTNGAEISNFQDPQLSSHKPLDMDSRLDL</sequence>
<evidence type="ECO:0000313" key="4">
    <source>
        <dbReference type="EMBL" id="KAL0060221.1"/>
    </source>
</evidence>
<name>A0ABR2ZF95_9AGAR</name>
<comment type="caution">
    <text evidence="4">The sequence shown here is derived from an EMBL/GenBank/DDBJ whole genome shotgun (WGS) entry which is preliminary data.</text>
</comment>
<protein>
    <recommendedName>
        <fullName evidence="3">Peptidase C14 caspase domain-containing protein</fullName>
    </recommendedName>
</protein>
<dbReference type="Pfam" id="PF00656">
    <property type="entry name" value="Peptidase_C14"/>
    <property type="match status" value="1"/>
</dbReference>
<dbReference type="Gene3D" id="3.40.50.12660">
    <property type="match status" value="1"/>
</dbReference>
<feature type="domain" description="Peptidase C14 caspase" evidence="3">
    <location>
        <begin position="29"/>
        <end position="453"/>
    </location>
</feature>
<feature type="compositionally biased region" description="Low complexity" evidence="2">
    <location>
        <begin position="303"/>
        <end position="312"/>
    </location>
</feature>
<evidence type="ECO:0000259" key="3">
    <source>
        <dbReference type="Pfam" id="PF00656"/>
    </source>
</evidence>
<evidence type="ECO:0000313" key="5">
    <source>
        <dbReference type="Proteomes" id="UP001437256"/>
    </source>
</evidence>
<keyword evidence="5" id="KW-1185">Reference proteome</keyword>
<evidence type="ECO:0000256" key="1">
    <source>
        <dbReference type="ARBA" id="ARBA00009005"/>
    </source>
</evidence>
<organism evidence="4 5">
    <name type="scientific">Marasmius tenuissimus</name>
    <dbReference type="NCBI Taxonomy" id="585030"/>
    <lineage>
        <taxon>Eukaryota</taxon>
        <taxon>Fungi</taxon>
        <taxon>Dikarya</taxon>
        <taxon>Basidiomycota</taxon>
        <taxon>Agaricomycotina</taxon>
        <taxon>Agaricomycetes</taxon>
        <taxon>Agaricomycetidae</taxon>
        <taxon>Agaricales</taxon>
        <taxon>Marasmiineae</taxon>
        <taxon>Marasmiaceae</taxon>
        <taxon>Marasmius</taxon>
    </lineage>
</organism>
<dbReference type="PANTHER" id="PTHR48104:SF30">
    <property type="entry name" value="METACASPASE-1"/>
    <property type="match status" value="1"/>
</dbReference>
<reference evidence="4 5" key="1">
    <citation type="submission" date="2024-05" db="EMBL/GenBank/DDBJ databases">
        <title>A draft genome resource for the thread blight pathogen Marasmius tenuissimus strain MS-2.</title>
        <authorList>
            <person name="Yulfo-Soto G.E."/>
            <person name="Baruah I.K."/>
            <person name="Amoako-Attah I."/>
            <person name="Bukari Y."/>
            <person name="Meinhardt L.W."/>
            <person name="Bailey B.A."/>
            <person name="Cohen S.P."/>
        </authorList>
    </citation>
    <scope>NUCLEOTIDE SEQUENCE [LARGE SCALE GENOMIC DNA]</scope>
    <source>
        <strain evidence="4 5">MS-2</strain>
    </source>
</reference>
<dbReference type="EMBL" id="JBBXMP010000186">
    <property type="protein sequence ID" value="KAL0060221.1"/>
    <property type="molecule type" value="Genomic_DNA"/>
</dbReference>
<feature type="region of interest" description="Disordered" evidence="2">
    <location>
        <begin position="240"/>
        <end position="323"/>
    </location>
</feature>
<proteinExistence type="inferred from homology"/>
<feature type="compositionally biased region" description="Basic and acidic residues" evidence="2">
    <location>
        <begin position="489"/>
        <end position="499"/>
    </location>
</feature>
<accession>A0ABR2ZF95</accession>